<dbReference type="Proteomes" id="UP001549799">
    <property type="component" value="Unassembled WGS sequence"/>
</dbReference>
<name>A0ABV2SX18_9FLAO</name>
<reference evidence="1 2" key="1">
    <citation type="submission" date="2024-07" db="EMBL/GenBank/DDBJ databases">
        <title>The genome sequence of type strain Sediminicola arcticus GDMCC 1.2805.</title>
        <authorList>
            <person name="Liu Y."/>
        </authorList>
    </citation>
    <scope>NUCLEOTIDE SEQUENCE [LARGE SCALE GENOMIC DNA]</scope>
    <source>
        <strain evidence="1 2">GDMCC 1.2805</strain>
    </source>
</reference>
<dbReference type="EMBL" id="JBEXAE010000007">
    <property type="protein sequence ID" value="MET6991713.1"/>
    <property type="molecule type" value="Genomic_DNA"/>
</dbReference>
<organism evidence="1 2">
    <name type="scientific">Sediminicola arcticus</name>
    <dbReference type="NCBI Taxonomy" id="1574308"/>
    <lineage>
        <taxon>Bacteria</taxon>
        <taxon>Pseudomonadati</taxon>
        <taxon>Bacteroidota</taxon>
        <taxon>Flavobacteriia</taxon>
        <taxon>Flavobacteriales</taxon>
        <taxon>Flavobacteriaceae</taxon>
        <taxon>Sediminicola</taxon>
    </lineage>
</organism>
<proteinExistence type="predicted"/>
<dbReference type="RefSeq" id="WP_354616258.1">
    <property type="nucleotide sequence ID" value="NZ_JBEXAE010000007.1"/>
</dbReference>
<keyword evidence="2" id="KW-1185">Reference proteome</keyword>
<evidence type="ECO:0000313" key="2">
    <source>
        <dbReference type="Proteomes" id="UP001549799"/>
    </source>
</evidence>
<sequence length="63" mass="6893">MQKLALILATFIVSMVTMVQEGQGGPKEKDETKKILVAGVYSSSNDTNSCFINREFSSKGYNS</sequence>
<protein>
    <submittedName>
        <fullName evidence="1">Uncharacterized protein</fullName>
    </submittedName>
</protein>
<accession>A0ABV2SX18</accession>
<gene>
    <name evidence="1" type="ORF">ABXZ36_13755</name>
</gene>
<comment type="caution">
    <text evidence="1">The sequence shown here is derived from an EMBL/GenBank/DDBJ whole genome shotgun (WGS) entry which is preliminary data.</text>
</comment>
<evidence type="ECO:0000313" key="1">
    <source>
        <dbReference type="EMBL" id="MET6991713.1"/>
    </source>
</evidence>